<dbReference type="Pfam" id="PF00294">
    <property type="entry name" value="PfkB"/>
    <property type="match status" value="1"/>
</dbReference>
<feature type="domain" description="Carbohydrate kinase PfkB" evidence="4">
    <location>
        <begin position="10"/>
        <end position="305"/>
    </location>
</feature>
<evidence type="ECO:0000259" key="4">
    <source>
        <dbReference type="Pfam" id="PF00294"/>
    </source>
</evidence>
<dbReference type="Proteomes" id="UP000219439">
    <property type="component" value="Unassembled WGS sequence"/>
</dbReference>
<dbReference type="InterPro" id="IPR029056">
    <property type="entry name" value="Ribokinase-like"/>
</dbReference>
<evidence type="ECO:0000256" key="1">
    <source>
        <dbReference type="ARBA" id="ARBA00010688"/>
    </source>
</evidence>
<proteinExistence type="inferred from homology"/>
<evidence type="ECO:0000313" key="6">
    <source>
        <dbReference type="Proteomes" id="UP000219439"/>
    </source>
</evidence>
<keyword evidence="3 5" id="KW-0418">Kinase</keyword>
<keyword evidence="6" id="KW-1185">Reference proteome</keyword>
<dbReference type="CDD" id="cd01166">
    <property type="entry name" value="KdgK"/>
    <property type="match status" value="1"/>
</dbReference>
<evidence type="ECO:0000256" key="2">
    <source>
        <dbReference type="ARBA" id="ARBA00022679"/>
    </source>
</evidence>
<accession>A0A285NC82</accession>
<dbReference type="GO" id="GO:0005829">
    <property type="term" value="C:cytosol"/>
    <property type="evidence" value="ECO:0007669"/>
    <property type="project" value="TreeGrafter"/>
</dbReference>
<dbReference type="GO" id="GO:0042840">
    <property type="term" value="P:D-glucuronate catabolic process"/>
    <property type="evidence" value="ECO:0007669"/>
    <property type="project" value="TreeGrafter"/>
</dbReference>
<dbReference type="OrthoDB" id="9776822at2"/>
<dbReference type="InterPro" id="IPR050306">
    <property type="entry name" value="PfkB_Carbo_kinase"/>
</dbReference>
<comment type="similarity">
    <text evidence="1">Belongs to the carbohydrate kinase PfkB family.</text>
</comment>
<evidence type="ECO:0000256" key="3">
    <source>
        <dbReference type="ARBA" id="ARBA00022777"/>
    </source>
</evidence>
<dbReference type="GO" id="GO:0008673">
    <property type="term" value="F:2-dehydro-3-deoxygluconokinase activity"/>
    <property type="evidence" value="ECO:0007669"/>
    <property type="project" value="TreeGrafter"/>
</dbReference>
<dbReference type="PROSITE" id="PS00584">
    <property type="entry name" value="PFKB_KINASES_2"/>
    <property type="match status" value="1"/>
</dbReference>
<dbReference type="InterPro" id="IPR002173">
    <property type="entry name" value="Carboh/pur_kinase_PfkB_CS"/>
</dbReference>
<dbReference type="GO" id="GO:0019698">
    <property type="term" value="P:D-galacturonate catabolic process"/>
    <property type="evidence" value="ECO:0007669"/>
    <property type="project" value="TreeGrafter"/>
</dbReference>
<sequence>MNSPKHSLRSVACIGEVMVELSPEAPECFKAGVAGDTFNTAVYLARELKNNSVKVSYVTALGADLFSDRILAEIKQHGLATDHIERRPDRMPGLYAIHTNGSGERSFSYWRETAAARTLFSEPCEVELDRMSSFDLVFLSGITMAILPPPVRKAVIDWAEGFRNAGGTLVYDNNYRARLWEDIATAREINSAMWSLANIALPSLEDEMELFGDVDRMAVVDRLHDAGATRGILKCGADGPLDLSTGLEIKVPPREGPVIDSTAAGDSFNAGFLASHIAGHSDILSAKAGHALAAYVIGFPGAIVPSRD</sequence>
<name>A0A285NC82_9HYPH</name>
<dbReference type="AlphaFoldDB" id="A0A285NC82"/>
<evidence type="ECO:0000313" key="5">
    <source>
        <dbReference type="EMBL" id="SNZ05281.1"/>
    </source>
</evidence>
<dbReference type="EMBL" id="OBEL01000001">
    <property type="protein sequence ID" value="SNZ05281.1"/>
    <property type="molecule type" value="Genomic_DNA"/>
</dbReference>
<keyword evidence="2" id="KW-0808">Transferase</keyword>
<dbReference type="Gene3D" id="3.40.1190.20">
    <property type="match status" value="1"/>
</dbReference>
<dbReference type="InterPro" id="IPR011611">
    <property type="entry name" value="PfkB_dom"/>
</dbReference>
<reference evidence="5 6" key="1">
    <citation type="submission" date="2017-09" db="EMBL/GenBank/DDBJ databases">
        <authorList>
            <person name="Ehlers B."/>
            <person name="Leendertz F.H."/>
        </authorList>
    </citation>
    <scope>NUCLEOTIDE SEQUENCE [LARGE SCALE GENOMIC DNA]</scope>
    <source>
        <strain evidence="5 6">DSM 18289</strain>
    </source>
</reference>
<dbReference type="RefSeq" id="WP_097151444.1">
    <property type="nucleotide sequence ID" value="NZ_OBEL01000001.1"/>
</dbReference>
<dbReference type="PANTHER" id="PTHR43085:SF15">
    <property type="entry name" value="2-DEHYDRO-3-DEOXYGLUCONOKINASE"/>
    <property type="match status" value="1"/>
</dbReference>
<dbReference type="SUPFAM" id="SSF53613">
    <property type="entry name" value="Ribokinase-like"/>
    <property type="match status" value="1"/>
</dbReference>
<protein>
    <submittedName>
        <fullName evidence="5">2-dehydro-3-deoxygluconokinase</fullName>
    </submittedName>
</protein>
<gene>
    <name evidence="5" type="ORF">SAMN06265368_0079</name>
</gene>
<organism evidence="5 6">
    <name type="scientific">Cohaesibacter gelatinilyticus</name>
    <dbReference type="NCBI Taxonomy" id="372072"/>
    <lineage>
        <taxon>Bacteria</taxon>
        <taxon>Pseudomonadati</taxon>
        <taxon>Pseudomonadota</taxon>
        <taxon>Alphaproteobacteria</taxon>
        <taxon>Hyphomicrobiales</taxon>
        <taxon>Cohaesibacteraceae</taxon>
    </lineage>
</organism>
<dbReference type="PANTHER" id="PTHR43085">
    <property type="entry name" value="HEXOKINASE FAMILY MEMBER"/>
    <property type="match status" value="1"/>
</dbReference>
<dbReference type="GO" id="GO:0006974">
    <property type="term" value="P:DNA damage response"/>
    <property type="evidence" value="ECO:0007669"/>
    <property type="project" value="TreeGrafter"/>
</dbReference>